<reference evidence="3 4" key="1">
    <citation type="journal article" date="2010" name="BMC Genomics">
        <title>Metabolic flexibility revealed in the genome of the cyst-forming alpha-1 proteobacterium Rhodospirillum centenum.</title>
        <authorList>
            <person name="Lu Y.K."/>
            <person name="Marden J."/>
            <person name="Han M."/>
            <person name="Swingley W.D."/>
            <person name="Mastrian S.D."/>
            <person name="Chowdhury S.R."/>
            <person name="Hao J."/>
            <person name="Helmy T."/>
            <person name="Kim S."/>
            <person name="Kurdoglu A.A."/>
            <person name="Matthies H.J."/>
            <person name="Rollo D."/>
            <person name="Stothard P."/>
            <person name="Blankenship R.E."/>
            <person name="Bauer C.E."/>
            <person name="Touchman J.W."/>
        </authorList>
    </citation>
    <scope>NUCLEOTIDE SEQUENCE [LARGE SCALE GENOMIC DNA]</scope>
    <source>
        <strain evidence="4">ATCC 51521 / SW</strain>
    </source>
</reference>
<dbReference type="HOGENOM" id="CLU_1843547_0_0_5"/>
<keyword evidence="2" id="KW-1133">Transmembrane helix</keyword>
<feature type="transmembrane region" description="Helical" evidence="2">
    <location>
        <begin position="114"/>
        <end position="133"/>
    </location>
</feature>
<protein>
    <submittedName>
        <fullName evidence="3">Uncharacterized protein</fullName>
    </submittedName>
</protein>
<feature type="region of interest" description="Disordered" evidence="1">
    <location>
        <begin position="57"/>
        <end position="108"/>
    </location>
</feature>
<keyword evidence="2" id="KW-0812">Transmembrane</keyword>
<dbReference type="EMBL" id="CP000613">
    <property type="protein sequence ID" value="ACJ01256.1"/>
    <property type="molecule type" value="Genomic_DNA"/>
</dbReference>
<evidence type="ECO:0000313" key="3">
    <source>
        <dbReference type="EMBL" id="ACJ01256.1"/>
    </source>
</evidence>
<name>B6IY82_RHOCS</name>
<keyword evidence="4" id="KW-1185">Reference proteome</keyword>
<dbReference type="Proteomes" id="UP000001591">
    <property type="component" value="Chromosome"/>
</dbReference>
<evidence type="ECO:0000313" key="4">
    <source>
        <dbReference type="Proteomes" id="UP000001591"/>
    </source>
</evidence>
<dbReference type="AlphaFoldDB" id="B6IY82"/>
<sequence length="139" mass="15504">MVPWVSVRSHTLAARRVRASRAKVIDSIGQRASCPWPDGRGKPTGMAVVCSRTTMAPHDVVTDAPVPNGRNADRDLLRHDGSFHPNRFDRRSRSPQRSPETETRRKRRGKVPAYAIDAILPAVFEVVTVAFAYPGHSYF</sequence>
<keyword evidence="2" id="KW-0472">Membrane</keyword>
<evidence type="ECO:0000256" key="2">
    <source>
        <dbReference type="SAM" id="Phobius"/>
    </source>
</evidence>
<dbReference type="KEGG" id="rce:RC1_3914"/>
<proteinExistence type="predicted"/>
<accession>B6IY82</accession>
<dbReference type="STRING" id="414684.RC1_3914"/>
<gene>
    <name evidence="3" type="ordered locus">RC1_3914</name>
</gene>
<feature type="compositionally biased region" description="Basic and acidic residues" evidence="1">
    <location>
        <begin position="71"/>
        <end position="92"/>
    </location>
</feature>
<organism evidence="3 4">
    <name type="scientific">Rhodospirillum centenum (strain ATCC 51521 / SW)</name>
    <dbReference type="NCBI Taxonomy" id="414684"/>
    <lineage>
        <taxon>Bacteria</taxon>
        <taxon>Pseudomonadati</taxon>
        <taxon>Pseudomonadota</taxon>
        <taxon>Alphaproteobacteria</taxon>
        <taxon>Rhodospirillales</taxon>
        <taxon>Rhodospirillaceae</taxon>
        <taxon>Rhodospirillum</taxon>
    </lineage>
</organism>
<evidence type="ECO:0000256" key="1">
    <source>
        <dbReference type="SAM" id="MobiDB-lite"/>
    </source>
</evidence>